<feature type="transmembrane region" description="Helical" evidence="14">
    <location>
        <begin position="20"/>
        <end position="39"/>
    </location>
</feature>
<evidence type="ECO:0000256" key="14">
    <source>
        <dbReference type="SAM" id="Phobius"/>
    </source>
</evidence>
<evidence type="ECO:0000256" key="12">
    <source>
        <dbReference type="ARBA" id="ARBA00023136"/>
    </source>
</evidence>
<keyword evidence="10" id="KW-0573">Peptidoglycan synthesis</keyword>
<dbReference type="PANTHER" id="PTHR30627:SF2">
    <property type="entry name" value="PEPTIDOGLYCAN D,D-TRANSPEPTIDASE MRDA"/>
    <property type="match status" value="1"/>
</dbReference>
<keyword evidence="3" id="KW-1003">Cell membrane</keyword>
<dbReference type="InterPro" id="IPR050515">
    <property type="entry name" value="Beta-lactam/transpept"/>
</dbReference>
<feature type="domain" description="Penicillin-binding protein transpeptidase" evidence="15">
    <location>
        <begin position="281"/>
        <end position="615"/>
    </location>
</feature>
<dbReference type="Gene3D" id="3.30.1390.30">
    <property type="entry name" value="Penicillin-binding protein 2a, domain 3"/>
    <property type="match status" value="1"/>
</dbReference>
<keyword evidence="13" id="KW-0961">Cell wall biogenesis/degradation</keyword>
<keyword evidence="9" id="KW-0133">Cell shape</keyword>
<dbReference type="EC" id="3.4.16.4" evidence="17"/>
<proteinExistence type="predicted"/>
<evidence type="ECO:0000259" key="15">
    <source>
        <dbReference type="Pfam" id="PF00905"/>
    </source>
</evidence>
<keyword evidence="18" id="KW-1185">Reference proteome</keyword>
<evidence type="ECO:0000313" key="18">
    <source>
        <dbReference type="Proteomes" id="UP001595547"/>
    </source>
</evidence>
<dbReference type="RefSeq" id="WP_380072809.1">
    <property type="nucleotide sequence ID" value="NZ_JBHRTO010000001.1"/>
</dbReference>
<evidence type="ECO:0000256" key="9">
    <source>
        <dbReference type="ARBA" id="ARBA00022960"/>
    </source>
</evidence>
<evidence type="ECO:0000256" key="3">
    <source>
        <dbReference type="ARBA" id="ARBA00022475"/>
    </source>
</evidence>
<evidence type="ECO:0000256" key="8">
    <source>
        <dbReference type="ARBA" id="ARBA00022801"/>
    </source>
</evidence>
<comment type="caution">
    <text evidence="17">The sequence shown here is derived from an EMBL/GenBank/DDBJ whole genome shotgun (WGS) entry which is preliminary data.</text>
</comment>
<dbReference type="SUPFAM" id="SSF56601">
    <property type="entry name" value="beta-lactamase/transpeptidase-like"/>
    <property type="match status" value="1"/>
</dbReference>
<evidence type="ECO:0000256" key="13">
    <source>
        <dbReference type="ARBA" id="ARBA00023316"/>
    </source>
</evidence>
<dbReference type="GO" id="GO:0009002">
    <property type="term" value="F:serine-type D-Ala-D-Ala carboxypeptidase activity"/>
    <property type="evidence" value="ECO:0007669"/>
    <property type="project" value="UniProtKB-EC"/>
</dbReference>
<evidence type="ECO:0000259" key="16">
    <source>
        <dbReference type="Pfam" id="PF03717"/>
    </source>
</evidence>
<accession>A0ABV7IXI0</accession>
<evidence type="ECO:0000313" key="17">
    <source>
        <dbReference type="EMBL" id="MFC3181201.1"/>
    </source>
</evidence>
<gene>
    <name evidence="17" type="primary">mrdA</name>
    <name evidence="17" type="ORF">ACFOGH_09395</name>
</gene>
<dbReference type="Proteomes" id="UP001595547">
    <property type="component" value="Unassembled WGS sequence"/>
</dbReference>
<dbReference type="InterPro" id="IPR036138">
    <property type="entry name" value="PBP_dimer_sf"/>
</dbReference>
<dbReference type="InterPro" id="IPR012338">
    <property type="entry name" value="Beta-lactam/transpept-like"/>
</dbReference>
<keyword evidence="4" id="KW-0997">Cell inner membrane</keyword>
<dbReference type="NCBIfam" id="TIGR03423">
    <property type="entry name" value="pbp2_mrdA"/>
    <property type="match status" value="1"/>
</dbReference>
<evidence type="ECO:0000256" key="4">
    <source>
        <dbReference type="ARBA" id="ARBA00022519"/>
    </source>
</evidence>
<dbReference type="Gene3D" id="3.40.710.10">
    <property type="entry name" value="DD-peptidase/beta-lactamase superfamily"/>
    <property type="match status" value="1"/>
</dbReference>
<keyword evidence="6" id="KW-0645">Protease</keyword>
<dbReference type="Pfam" id="PF00905">
    <property type="entry name" value="Transpeptidase"/>
    <property type="match status" value="1"/>
</dbReference>
<dbReference type="InterPro" id="IPR017790">
    <property type="entry name" value="Penicillin-binding_protein_2"/>
</dbReference>
<evidence type="ECO:0000256" key="10">
    <source>
        <dbReference type="ARBA" id="ARBA00022984"/>
    </source>
</evidence>
<reference evidence="18" key="1">
    <citation type="journal article" date="2019" name="Int. J. Syst. Evol. Microbiol.">
        <title>The Global Catalogue of Microorganisms (GCM) 10K type strain sequencing project: providing services to taxonomists for standard genome sequencing and annotation.</title>
        <authorList>
            <consortium name="The Broad Institute Genomics Platform"/>
            <consortium name="The Broad Institute Genome Sequencing Center for Infectious Disease"/>
            <person name="Wu L."/>
            <person name="Ma J."/>
        </authorList>
    </citation>
    <scope>NUCLEOTIDE SEQUENCE [LARGE SCALE GENOMIC DNA]</scope>
    <source>
        <strain evidence="18">KCTC 52039</strain>
    </source>
</reference>
<keyword evidence="11 14" id="KW-1133">Transmembrane helix</keyword>
<sequence length="659" mass="71136">MRRAPRDTEATARSVTRRALLMGGGMAAMVAALGARMRFLGVEQADQFRLLAEENRINIRLIPPARGLIQDRNGKLIAGNEQNYRVVITRENAGKTDAEVEDVLNRLSNIIPMTAQDLADAMKELNPRVNSAFVPITVAERLSWTDFSKIAINAPALPGVSPEVGLSRVYPRDVDFAHVVGYVGPVSEKDLSELKEKEGAENVDPLLMIPRFQIGKIGVEKWMEDTLRGSAGTKRIEVNAVGRVMRELDREEGLKGKDLRLTIDADVQNFVQARLGEESAACVVMDVNNGDIIAAVSSPSFDPNLFVRGISSADYAALTEHDHRPLANKVVQGAYPPGSTFKMVTALAALEAGVIDENTNVRCPGFIEVGGIRFNCWKRGGHGAVNLKRALSESCDVFFYDVSQKAGIDIMAEMGHKLGLGQRHDLPMSAISAGTMPNKAWKQEKYQKAWVIGDTINASIGQGYVLATPLQLAVMASRIAAGRQVAPRIIHSVNDIEVPVAEAEGLGVDGSKLRAVQMGMFEVMNGAHGTGRGSRIADDTMLMCGKSGTAQVRNFSEAEKLTGARKNESLPWRMRDHALFVGFAPANAPRYAVSVVVEHGGGGSAVAGPIARDALLRALTGGIPPISAYPTNQHESIKNMLNDLRLRLPDGSQPEASKV</sequence>
<evidence type="ECO:0000256" key="2">
    <source>
        <dbReference type="ARBA" id="ARBA00004236"/>
    </source>
</evidence>
<feature type="domain" description="Penicillin-binding protein dimerisation" evidence="16">
    <location>
        <begin position="62"/>
        <end position="248"/>
    </location>
</feature>
<protein>
    <submittedName>
        <fullName evidence="17">Penicillin-binding protein 2</fullName>
        <ecNumber evidence="17">3.4.16.4</ecNumber>
    </submittedName>
</protein>
<evidence type="ECO:0000256" key="11">
    <source>
        <dbReference type="ARBA" id="ARBA00022989"/>
    </source>
</evidence>
<keyword evidence="5 17" id="KW-0121">Carboxypeptidase</keyword>
<keyword evidence="7 14" id="KW-0812">Transmembrane</keyword>
<dbReference type="Gene3D" id="3.90.1310.10">
    <property type="entry name" value="Penicillin-binding protein 2a (Domain 2)"/>
    <property type="match status" value="1"/>
</dbReference>
<evidence type="ECO:0000256" key="7">
    <source>
        <dbReference type="ARBA" id="ARBA00022692"/>
    </source>
</evidence>
<dbReference type="EMBL" id="JBHRTO010000001">
    <property type="protein sequence ID" value="MFC3181201.1"/>
    <property type="molecule type" value="Genomic_DNA"/>
</dbReference>
<comment type="subcellular location">
    <subcellularLocation>
        <location evidence="2">Cell membrane</location>
    </subcellularLocation>
    <subcellularLocation>
        <location evidence="1">Membrane</location>
        <topology evidence="1">Single-pass membrane protein</topology>
    </subcellularLocation>
</comment>
<dbReference type="Pfam" id="PF03717">
    <property type="entry name" value="PBP_dimer"/>
    <property type="match status" value="1"/>
</dbReference>
<dbReference type="InterPro" id="IPR006311">
    <property type="entry name" value="TAT_signal"/>
</dbReference>
<evidence type="ECO:0000256" key="1">
    <source>
        <dbReference type="ARBA" id="ARBA00004167"/>
    </source>
</evidence>
<keyword evidence="12 14" id="KW-0472">Membrane</keyword>
<organism evidence="17 18">
    <name type="scientific">Cypionkella sinensis</name>
    <dbReference type="NCBI Taxonomy" id="1756043"/>
    <lineage>
        <taxon>Bacteria</taxon>
        <taxon>Pseudomonadati</taxon>
        <taxon>Pseudomonadota</taxon>
        <taxon>Alphaproteobacteria</taxon>
        <taxon>Rhodobacterales</taxon>
        <taxon>Paracoccaceae</taxon>
        <taxon>Cypionkella</taxon>
    </lineage>
</organism>
<dbReference type="SUPFAM" id="SSF56519">
    <property type="entry name" value="Penicillin binding protein dimerisation domain"/>
    <property type="match status" value="1"/>
</dbReference>
<name>A0ABV7IXI0_9RHOB</name>
<dbReference type="InterPro" id="IPR001460">
    <property type="entry name" value="PCN-bd_Tpept"/>
</dbReference>
<dbReference type="PANTHER" id="PTHR30627">
    <property type="entry name" value="PEPTIDOGLYCAN D,D-TRANSPEPTIDASE"/>
    <property type="match status" value="1"/>
</dbReference>
<evidence type="ECO:0000256" key="5">
    <source>
        <dbReference type="ARBA" id="ARBA00022645"/>
    </source>
</evidence>
<evidence type="ECO:0000256" key="6">
    <source>
        <dbReference type="ARBA" id="ARBA00022670"/>
    </source>
</evidence>
<keyword evidence="8 17" id="KW-0378">Hydrolase</keyword>
<dbReference type="InterPro" id="IPR005311">
    <property type="entry name" value="PBP_dimer"/>
</dbReference>
<dbReference type="PROSITE" id="PS51318">
    <property type="entry name" value="TAT"/>
    <property type="match status" value="1"/>
</dbReference>